<feature type="compositionally biased region" description="Low complexity" evidence="10">
    <location>
        <begin position="649"/>
        <end position="662"/>
    </location>
</feature>
<feature type="region of interest" description="Disordered" evidence="10">
    <location>
        <begin position="676"/>
        <end position="716"/>
    </location>
</feature>
<keyword evidence="9" id="KW-0460">Magnesium</keyword>
<feature type="compositionally biased region" description="Gly residues" evidence="10">
    <location>
        <begin position="537"/>
        <end position="551"/>
    </location>
</feature>
<evidence type="ECO:0000259" key="11">
    <source>
        <dbReference type="Pfam" id="PF03828"/>
    </source>
</evidence>
<dbReference type="Gene3D" id="1.10.1410.10">
    <property type="match status" value="1"/>
</dbReference>
<feature type="compositionally biased region" description="Low complexity" evidence="10">
    <location>
        <begin position="438"/>
        <end position="451"/>
    </location>
</feature>
<keyword evidence="8" id="KW-0479">Metal-binding</keyword>
<dbReference type="CDD" id="cd05402">
    <property type="entry name" value="NT_PAP_TUTase"/>
    <property type="match status" value="1"/>
</dbReference>
<evidence type="ECO:0000256" key="2">
    <source>
        <dbReference type="ARBA" id="ARBA00001946"/>
    </source>
</evidence>
<feature type="region of interest" description="Disordered" evidence="10">
    <location>
        <begin position="1012"/>
        <end position="1274"/>
    </location>
</feature>
<dbReference type="GO" id="GO:0010605">
    <property type="term" value="P:negative regulation of macromolecule metabolic process"/>
    <property type="evidence" value="ECO:0007669"/>
    <property type="project" value="UniProtKB-ARBA"/>
</dbReference>
<evidence type="ECO:0000256" key="7">
    <source>
        <dbReference type="ARBA" id="ARBA00022679"/>
    </source>
</evidence>
<organism evidence="13 14">
    <name type="scientific">Rhodotorula paludigena</name>
    <dbReference type="NCBI Taxonomy" id="86838"/>
    <lineage>
        <taxon>Eukaryota</taxon>
        <taxon>Fungi</taxon>
        <taxon>Dikarya</taxon>
        <taxon>Basidiomycota</taxon>
        <taxon>Pucciniomycotina</taxon>
        <taxon>Microbotryomycetes</taxon>
        <taxon>Sporidiobolales</taxon>
        <taxon>Sporidiobolaceae</taxon>
        <taxon>Rhodotorula</taxon>
    </lineage>
</organism>
<dbReference type="SUPFAM" id="SSF81631">
    <property type="entry name" value="PAP/OAS1 substrate-binding domain"/>
    <property type="match status" value="1"/>
</dbReference>
<comment type="subcellular location">
    <subcellularLocation>
        <location evidence="3">Cytoplasm</location>
    </subcellularLocation>
</comment>
<feature type="region of interest" description="Disordered" evidence="10">
    <location>
        <begin position="1"/>
        <end position="40"/>
    </location>
</feature>
<feature type="compositionally biased region" description="Low complexity" evidence="10">
    <location>
        <begin position="1178"/>
        <end position="1198"/>
    </location>
</feature>
<dbReference type="PANTHER" id="PTHR12271">
    <property type="entry name" value="POLY A POLYMERASE CID PAP -RELATED"/>
    <property type="match status" value="1"/>
</dbReference>
<keyword evidence="7" id="KW-0808">Transferase</keyword>
<feature type="compositionally biased region" description="Acidic residues" evidence="10">
    <location>
        <begin position="1015"/>
        <end position="1030"/>
    </location>
</feature>
<dbReference type="Pfam" id="PF22600">
    <property type="entry name" value="MTPAP-like_central"/>
    <property type="match status" value="1"/>
</dbReference>
<gene>
    <name evidence="13" type="ORF">Rhopal_006934-T1</name>
</gene>
<feature type="region of interest" description="Disordered" evidence="10">
    <location>
        <begin position="797"/>
        <end position="835"/>
    </location>
</feature>
<evidence type="ECO:0000256" key="1">
    <source>
        <dbReference type="ARBA" id="ARBA00001936"/>
    </source>
</evidence>
<dbReference type="GO" id="GO:0005737">
    <property type="term" value="C:cytoplasm"/>
    <property type="evidence" value="ECO:0007669"/>
    <property type="project" value="UniProtKB-SubCell"/>
</dbReference>
<dbReference type="Gene3D" id="3.30.460.10">
    <property type="entry name" value="Beta Polymerase, domain 2"/>
    <property type="match status" value="1"/>
</dbReference>
<evidence type="ECO:0000256" key="8">
    <source>
        <dbReference type="ARBA" id="ARBA00022723"/>
    </source>
</evidence>
<dbReference type="EC" id="2.7.7.19" evidence="5"/>
<accession>A0AAV5GMR0</accession>
<feature type="compositionally biased region" description="Low complexity" evidence="10">
    <location>
        <begin position="507"/>
        <end position="524"/>
    </location>
</feature>
<feature type="region of interest" description="Disordered" evidence="10">
    <location>
        <begin position="404"/>
        <end position="452"/>
    </location>
</feature>
<sequence>MAAATPGPRSRQPSPHALPQPQPSSSSSAPSPAPAPAPAQLAPAHAHLAHTLHPHPAPPLWRDGVSYHHAPALSHYLESSFVPSVVPQPDEYHAKEHARQYLEQLADQVSSGAKLLPFGSMANGFALKNSDMDLCCFLAKDAPVRSPSELVELLGRLIEQETNFYVKMLPRARIPIIKLTMPPTPACPAGMACDIGFENRLALENTRLLLTYAVVDSRLRTLVLFLKVWTKRRKINNPYRGTLSSYGYVLLVIHFLAHVKQPPILPNLQRLPLPNSSSLEELTYEGHDISFFDDLDALPSVFQTTNADSAGELLIDFFRYFSKDFGYAHQVISIRSEGGTMPKVQKGWHTDFEFDPEVIVRDQHKLCIEDPFQLDYNVARTVTRDGLYTIRGEFMRAYRILTTPTPSSRRASSSHAHKPAPSGISSSAPPSRSPTPTPAGSSASASPASSAVGDEVNALISSLCEEREDYLLIHPADDPHAHLHHQHQHPHQHYHPHHHHVPHQQQHHPGLQHPQPGYHHAASGYGPAAAAAAGGFGGAGGAAASRGGQGAGAAALQPGQKSPRRRSAPSPRLAPPPPQGPQQQQQQAGTGETEGEGSVAASGLGEPFDPNAAATTSASASPNGSSQPLPPQQQQAGQPSLERRSSWDGGHAAPTAPGGAGSATAAVDLHRFFQNPSASSSASDAAAGPSTPVQPPSGGSSGLRGTVSLTAPSSPDMAASSAYFAGHPTAYHGGAAAGGYGGGRGYRYGSSSAGYGATHVGPRLAASSVPRNPHTAHHAYTNPYAAAPAPVPYASGSSAAYPSALPHPPPQAGPHARHPSAGPPTGGPTVGPAPIFPEEDRAAIARASEITFGNFPELLPLLPLPSYAHYHASGGSAAYLAGSGGWGSTPYGMGLGAQGRSGNRTHGPGGGLPRRGGEEKGGAGARRSLGDEALVVEEEDGVDEDEDDDDDDEDDFAAGRGRAFANGTAPARSEHGAAATARVRGRSAPHVRMGPDGRETLLFGAIEVTLPRAEDVEEADQEDGAEDEEAGEVRESRAAEAPSDSSTIGPAAALQQEVVNGDEEREVAFLGPSPTSAEEAATTDDIPAHAVASIPLLTTQPPTPAKAAPAEMNGEDSTASPSRPSRTRPSSPLGEFTAPVVSDEPMPRAASPTPNGFAPPAPLAVQETSTPPSPSSPRRPFTASSASRSPASPLAAAAQPDLANGIAELHLDTAAGDAPSALPTPKSPRSPKAEKRARQRERRRSSVASLASLAGSAAASTSTSLSDRVQEDAA</sequence>
<comment type="similarity">
    <text evidence="4">Belongs to the DNA polymerase type-B-like family.</text>
</comment>
<dbReference type="GO" id="GO:1990817">
    <property type="term" value="F:poly(A) RNA polymerase activity"/>
    <property type="evidence" value="ECO:0007669"/>
    <property type="project" value="UniProtKB-EC"/>
</dbReference>
<feature type="region of interest" description="Disordered" evidence="10">
    <location>
        <begin position="537"/>
        <end position="662"/>
    </location>
</feature>
<dbReference type="AlphaFoldDB" id="A0AAV5GMR0"/>
<evidence type="ECO:0000256" key="5">
    <source>
        <dbReference type="ARBA" id="ARBA00012388"/>
    </source>
</evidence>
<evidence type="ECO:0000256" key="3">
    <source>
        <dbReference type="ARBA" id="ARBA00004496"/>
    </source>
</evidence>
<keyword evidence="6" id="KW-0963">Cytoplasm</keyword>
<feature type="compositionally biased region" description="Low complexity" evidence="10">
    <location>
        <begin position="1246"/>
        <end position="1266"/>
    </location>
</feature>
<feature type="compositionally biased region" description="Low complexity" evidence="10">
    <location>
        <begin position="404"/>
        <end position="430"/>
    </location>
</feature>
<proteinExistence type="inferred from homology"/>
<feature type="region of interest" description="Disordered" evidence="10">
    <location>
        <begin position="480"/>
        <end position="524"/>
    </location>
</feature>
<feature type="compositionally biased region" description="Acidic residues" evidence="10">
    <location>
        <begin position="934"/>
        <end position="956"/>
    </location>
</feature>
<feature type="domain" description="PAP-associated" evidence="11">
    <location>
        <begin position="311"/>
        <end position="375"/>
    </location>
</feature>
<comment type="cofactor">
    <cofactor evidence="1">
        <name>Mn(2+)</name>
        <dbReference type="ChEBI" id="CHEBI:29035"/>
    </cofactor>
</comment>
<evidence type="ECO:0000256" key="6">
    <source>
        <dbReference type="ARBA" id="ARBA00022490"/>
    </source>
</evidence>
<feature type="compositionally biased region" description="Low complexity" evidence="10">
    <location>
        <begin position="610"/>
        <end position="640"/>
    </location>
</feature>
<feature type="domain" description="Poly(A) RNA polymerase mitochondrial-like central palm" evidence="12">
    <location>
        <begin position="84"/>
        <end position="213"/>
    </location>
</feature>
<keyword evidence="14" id="KW-1185">Reference proteome</keyword>
<dbReference type="GO" id="GO:0046872">
    <property type="term" value="F:metal ion binding"/>
    <property type="evidence" value="ECO:0007669"/>
    <property type="project" value="UniProtKB-KW"/>
</dbReference>
<comment type="cofactor">
    <cofactor evidence="2">
        <name>Mg(2+)</name>
        <dbReference type="ChEBI" id="CHEBI:18420"/>
    </cofactor>
</comment>
<evidence type="ECO:0000313" key="14">
    <source>
        <dbReference type="Proteomes" id="UP001342314"/>
    </source>
</evidence>
<dbReference type="InterPro" id="IPR002058">
    <property type="entry name" value="PAP_assoc"/>
</dbReference>
<dbReference type="EMBL" id="BQKY01000015">
    <property type="protein sequence ID" value="GJN93875.1"/>
    <property type="molecule type" value="Genomic_DNA"/>
</dbReference>
<evidence type="ECO:0000259" key="12">
    <source>
        <dbReference type="Pfam" id="PF22600"/>
    </source>
</evidence>
<reference evidence="13 14" key="1">
    <citation type="submission" date="2021-12" db="EMBL/GenBank/DDBJ databases">
        <title>High titer production of polyol ester of fatty acids by Rhodotorula paludigena BS15 towards product separation-free biomass refinery.</title>
        <authorList>
            <person name="Mano J."/>
            <person name="Ono H."/>
            <person name="Tanaka T."/>
            <person name="Naito K."/>
            <person name="Sushida H."/>
            <person name="Ike M."/>
            <person name="Tokuyasu K."/>
            <person name="Kitaoka M."/>
        </authorList>
    </citation>
    <scope>NUCLEOTIDE SEQUENCE [LARGE SCALE GENOMIC DNA]</scope>
    <source>
        <strain evidence="13 14">BS15</strain>
    </source>
</reference>
<dbReference type="Pfam" id="PF03828">
    <property type="entry name" value="PAP_assoc"/>
    <property type="match status" value="1"/>
</dbReference>
<evidence type="ECO:0000256" key="10">
    <source>
        <dbReference type="SAM" id="MobiDB-lite"/>
    </source>
</evidence>
<feature type="compositionally biased region" description="Low complexity" evidence="10">
    <location>
        <begin position="1117"/>
        <end position="1132"/>
    </location>
</feature>
<evidence type="ECO:0000256" key="4">
    <source>
        <dbReference type="ARBA" id="ARBA00008593"/>
    </source>
</evidence>
<feature type="compositionally biased region" description="Low complexity" evidence="10">
    <location>
        <begin position="677"/>
        <end position="687"/>
    </location>
</feature>
<dbReference type="GO" id="GO:0031123">
    <property type="term" value="P:RNA 3'-end processing"/>
    <property type="evidence" value="ECO:0007669"/>
    <property type="project" value="TreeGrafter"/>
</dbReference>
<dbReference type="PANTHER" id="PTHR12271:SF40">
    <property type="entry name" value="POLY(A) RNA POLYMERASE GLD2"/>
    <property type="match status" value="1"/>
</dbReference>
<feature type="region of interest" description="Disordered" evidence="10">
    <location>
        <begin position="897"/>
        <end position="998"/>
    </location>
</feature>
<evidence type="ECO:0000256" key="9">
    <source>
        <dbReference type="ARBA" id="ARBA00022842"/>
    </source>
</evidence>
<dbReference type="SUPFAM" id="SSF81301">
    <property type="entry name" value="Nucleotidyltransferase"/>
    <property type="match status" value="1"/>
</dbReference>
<name>A0AAV5GMR0_9BASI</name>
<dbReference type="InterPro" id="IPR043519">
    <property type="entry name" value="NT_sf"/>
</dbReference>
<evidence type="ECO:0000313" key="13">
    <source>
        <dbReference type="EMBL" id="GJN93875.1"/>
    </source>
</evidence>
<protein>
    <recommendedName>
        <fullName evidence="5">polynucleotide adenylyltransferase</fullName>
        <ecNumber evidence="5">2.7.7.19</ecNumber>
    </recommendedName>
</protein>
<dbReference type="InterPro" id="IPR054708">
    <property type="entry name" value="MTPAP-like_central"/>
</dbReference>
<feature type="compositionally biased region" description="Basic residues" evidence="10">
    <location>
        <begin position="482"/>
        <end position="506"/>
    </location>
</feature>
<dbReference type="Proteomes" id="UP001342314">
    <property type="component" value="Unassembled WGS sequence"/>
</dbReference>
<comment type="caution">
    <text evidence="13">The sequence shown here is derived from an EMBL/GenBank/DDBJ whole genome shotgun (WGS) entry which is preliminary data.</text>
</comment>